<dbReference type="InterPro" id="IPR029058">
    <property type="entry name" value="AB_hydrolase_fold"/>
</dbReference>
<dbReference type="AlphaFoldDB" id="A0A1X9QDS0"/>
<accession>A0A1X9QDS0</accession>
<dbReference type="EMBL" id="KY346877">
    <property type="protein sequence ID" value="ARQ20719.1"/>
    <property type="molecule type" value="mRNA"/>
</dbReference>
<feature type="domain" description="Fungal lipase-type" evidence="1">
    <location>
        <begin position="241"/>
        <end position="410"/>
    </location>
</feature>
<proteinExistence type="evidence at transcript level"/>
<gene>
    <name evidence="2" type="primary">g13945</name>
</gene>
<dbReference type="InterPro" id="IPR002921">
    <property type="entry name" value="Fungal_lipase-type"/>
</dbReference>
<reference evidence="2" key="1">
    <citation type="submission" date="2016-12" db="EMBL/GenBank/DDBJ databases">
        <title>Lipid Body Proteins in Lobosphaera incisa.</title>
        <authorList>
            <person name="Siegler H."/>
            <person name="Valerius O."/>
            <person name="Ischebeck T."/>
            <person name="Tourasse N."/>
            <person name="Vallon O."/>
            <person name="Khozin-Goldberg I."/>
            <person name="Braus G."/>
            <person name="Feussner I."/>
        </authorList>
    </citation>
    <scope>NUCLEOTIDE SEQUENCE</scope>
    <source>
        <strain evidence="2">SAG2468</strain>
    </source>
</reference>
<dbReference type="CDD" id="cd00519">
    <property type="entry name" value="Lipase_3"/>
    <property type="match status" value="1"/>
</dbReference>
<dbReference type="Pfam" id="PF01764">
    <property type="entry name" value="Lipase_3"/>
    <property type="match status" value="1"/>
</dbReference>
<dbReference type="GO" id="GO:0004806">
    <property type="term" value="F:triacylglycerol lipase activity"/>
    <property type="evidence" value="ECO:0007669"/>
    <property type="project" value="InterPro"/>
</dbReference>
<dbReference type="PANTHER" id="PTHR46086">
    <property type="entry name" value="ALPHA/BETA-HYDROLASES SUPERFAMILY PROTEIN"/>
    <property type="match status" value="1"/>
</dbReference>
<sequence>MASHDNLRALRGPREGRVDLRRPENYESVYDKMVDAFVWLARTFCTWAVPRFQPLLDFIVHHICEPVFARLTGSFYPPKAVLHRGQQPVSFISVTDPEFGVPLLDGKPLYNPANFPFDATHADAHGFHEWVAHFLILCAKVAYEREALIKMVVDREFTGIKFVDSFPTEPKEAANLTVEEKAHVMQEAAFNRLMAGADTANPAMIKRRLGSEHQQLANRVTATLIPDTMAFMITNDNAVILFFRGTEPHKLAQWWSDCDLELAVRTNAAGKVHQGFWEALFYKAPPVNGKKEIPSVFNRICAALERETRGNHKRIYVTGHSLGGGLTAMFAHTLAHPDTAKLPSTVGYKDAHKLVDRVGGVYTFASPTAGNHAFCDFLVYTYGKNVKKGIGKDRLFRVAHSSDVVVKIPFGQGYRHHKLEYYINYKGDIHHDPEDIEAWRVCESDQFDFFYLCKVLAGWTRWSPWGAPNGSWLWPDFWVFFMRCYLHTVIRVVAYTLGPLIPGHVISGVPDHFPCDYERKIRRVAVDLGRVLKASPEQRTHMHTHVLSRSEEHCDADVNIPVSVNGGHIQSSNGLNMK</sequence>
<protein>
    <submittedName>
        <fullName evidence="2">Lipid body protein 36</fullName>
    </submittedName>
</protein>
<evidence type="ECO:0000313" key="2">
    <source>
        <dbReference type="EMBL" id="ARQ20719.1"/>
    </source>
</evidence>
<evidence type="ECO:0000259" key="1">
    <source>
        <dbReference type="Pfam" id="PF01764"/>
    </source>
</evidence>
<dbReference type="GO" id="GO:0006629">
    <property type="term" value="P:lipid metabolic process"/>
    <property type="evidence" value="ECO:0007669"/>
    <property type="project" value="InterPro"/>
</dbReference>
<dbReference type="Gene3D" id="3.40.50.1820">
    <property type="entry name" value="alpha/beta hydrolase"/>
    <property type="match status" value="1"/>
</dbReference>
<dbReference type="InterPro" id="IPR044819">
    <property type="entry name" value="OBL-like"/>
</dbReference>
<dbReference type="PANTHER" id="PTHR46086:SF3">
    <property type="entry name" value="TRIACYLGLYCEROL LIPASE OBL1"/>
    <property type="match status" value="1"/>
</dbReference>
<dbReference type="SUPFAM" id="SSF53474">
    <property type="entry name" value="alpha/beta-Hydrolases"/>
    <property type="match status" value="1"/>
</dbReference>
<organism evidence="2">
    <name type="scientific">Lobosphaera incisa</name>
    <dbReference type="NCBI Taxonomy" id="312850"/>
    <lineage>
        <taxon>Eukaryota</taxon>
        <taxon>Viridiplantae</taxon>
        <taxon>Chlorophyta</taxon>
        <taxon>core chlorophytes</taxon>
        <taxon>Trebouxiophyceae</taxon>
        <taxon>Trebouxiales</taxon>
        <taxon>Trebouxiaceae</taxon>
        <taxon>Lobosphaera</taxon>
    </lineage>
</organism>
<name>A0A1X9QDS0_9CHLO</name>